<evidence type="ECO:0000313" key="3">
    <source>
        <dbReference type="EMBL" id="OOP67589.1"/>
    </source>
</evidence>
<gene>
    <name evidence="3" type="ORF">BWZ43_14970</name>
</gene>
<comment type="caution">
    <text evidence="3">The sequence shown here is derived from an EMBL/GenBank/DDBJ whole genome shotgun (WGS) entry which is preliminary data.</text>
</comment>
<protein>
    <submittedName>
        <fullName evidence="3">Uncharacterized protein</fullName>
    </submittedName>
</protein>
<dbReference type="Proteomes" id="UP000189761">
    <property type="component" value="Unassembled WGS sequence"/>
</dbReference>
<keyword evidence="4" id="KW-1185">Reference proteome</keyword>
<dbReference type="AlphaFoldDB" id="A0A8E2I6G7"/>
<dbReference type="NCBIfam" id="NF005559">
    <property type="entry name" value="PRK07231.1"/>
    <property type="match status" value="1"/>
</dbReference>
<dbReference type="CDD" id="cd05233">
    <property type="entry name" value="SDR_c"/>
    <property type="match status" value="1"/>
</dbReference>
<evidence type="ECO:0000256" key="1">
    <source>
        <dbReference type="ARBA" id="ARBA00006484"/>
    </source>
</evidence>
<dbReference type="EMBL" id="MTLA01000183">
    <property type="protein sequence ID" value="OOP67589.1"/>
    <property type="molecule type" value="Genomic_DNA"/>
</dbReference>
<dbReference type="PRINTS" id="PR00081">
    <property type="entry name" value="GDHRDH"/>
</dbReference>
<dbReference type="GO" id="GO:0008206">
    <property type="term" value="P:bile acid metabolic process"/>
    <property type="evidence" value="ECO:0007669"/>
    <property type="project" value="UniProtKB-ARBA"/>
</dbReference>
<name>A0A8E2I6G7_9BACI</name>
<comment type="similarity">
    <text evidence="1">Belongs to the short-chain dehydrogenases/reductases (SDR) family.</text>
</comment>
<dbReference type="FunFam" id="3.40.50.720:FF:000084">
    <property type="entry name" value="Short-chain dehydrogenase reductase"/>
    <property type="match status" value="1"/>
</dbReference>
<reference evidence="3 4" key="1">
    <citation type="submission" date="2017-01" db="EMBL/GenBank/DDBJ databases">
        <title>Draft genome sequence of Bacillus oleronius.</title>
        <authorList>
            <person name="Allam M."/>
        </authorList>
    </citation>
    <scope>NUCLEOTIDE SEQUENCE [LARGE SCALE GENOMIC DNA]</scope>
    <source>
        <strain evidence="3 4">DSM 9356</strain>
    </source>
</reference>
<dbReference type="InterPro" id="IPR020904">
    <property type="entry name" value="Sc_DH/Rdtase_CS"/>
</dbReference>
<dbReference type="PRINTS" id="PR00080">
    <property type="entry name" value="SDRFAMILY"/>
</dbReference>
<dbReference type="Pfam" id="PF13561">
    <property type="entry name" value="adh_short_C2"/>
    <property type="match status" value="1"/>
</dbReference>
<dbReference type="PANTHER" id="PTHR24321">
    <property type="entry name" value="DEHYDROGENASES, SHORT CHAIN"/>
    <property type="match status" value="1"/>
</dbReference>
<dbReference type="InterPro" id="IPR036291">
    <property type="entry name" value="NAD(P)-bd_dom_sf"/>
</dbReference>
<dbReference type="Gene3D" id="3.40.50.720">
    <property type="entry name" value="NAD(P)-binding Rossmann-like Domain"/>
    <property type="match status" value="1"/>
</dbReference>
<dbReference type="SUPFAM" id="SSF51735">
    <property type="entry name" value="NAD(P)-binding Rossmann-fold domains"/>
    <property type="match status" value="1"/>
</dbReference>
<organism evidence="3 4">
    <name type="scientific">Heyndrickxia oleronia</name>
    <dbReference type="NCBI Taxonomy" id="38875"/>
    <lineage>
        <taxon>Bacteria</taxon>
        <taxon>Bacillati</taxon>
        <taxon>Bacillota</taxon>
        <taxon>Bacilli</taxon>
        <taxon>Bacillales</taxon>
        <taxon>Bacillaceae</taxon>
        <taxon>Heyndrickxia</taxon>
    </lineage>
</organism>
<dbReference type="RefSeq" id="WP_058003640.1">
    <property type="nucleotide sequence ID" value="NZ_CP065424.1"/>
</dbReference>
<evidence type="ECO:0000313" key="4">
    <source>
        <dbReference type="Proteomes" id="UP000189761"/>
    </source>
</evidence>
<dbReference type="GO" id="GO:0016491">
    <property type="term" value="F:oxidoreductase activity"/>
    <property type="evidence" value="ECO:0007669"/>
    <property type="project" value="UniProtKB-KW"/>
</dbReference>
<dbReference type="PANTHER" id="PTHR24321:SF8">
    <property type="entry name" value="ESTRADIOL 17-BETA-DEHYDROGENASE 8-RELATED"/>
    <property type="match status" value="1"/>
</dbReference>
<keyword evidence="2" id="KW-0560">Oxidoreductase</keyword>
<proteinExistence type="inferred from homology"/>
<evidence type="ECO:0000256" key="2">
    <source>
        <dbReference type="ARBA" id="ARBA00023002"/>
    </source>
</evidence>
<dbReference type="InterPro" id="IPR002347">
    <property type="entry name" value="SDR_fam"/>
</dbReference>
<accession>A0A8E2I6G7</accession>
<sequence>MSFEGKCGIVTGAGSGIGRATAEKLAKLGAKLLLVDYNAEALQETVELIKPKNRELYGFQANIADVSQVRGYVEKAIQLFGKIDFFHNNAGVLQKPTNLHEIENDEFERVINVNLKGAYYGLKYVLQQMVRQQSGAIVNTSSHAGIRAEPYLGVYAATKHALSGLTVTAACEYGAQGIRVNAVCPGGVKTNMTVGMLDENDKSSYGPMQRAASPNEIADAVTYLLSEEASYINGVLLPVDGGLSS</sequence>
<dbReference type="PROSITE" id="PS00061">
    <property type="entry name" value="ADH_SHORT"/>
    <property type="match status" value="1"/>
</dbReference>